<reference evidence="9" key="1">
    <citation type="submission" date="2021-06" db="EMBL/GenBank/DDBJ databases">
        <authorList>
            <person name="Hodson N. C."/>
            <person name="Mongue J. A."/>
            <person name="Jaron S. K."/>
        </authorList>
    </citation>
    <scope>NUCLEOTIDE SEQUENCE</scope>
</reference>
<evidence type="ECO:0000256" key="7">
    <source>
        <dbReference type="SAM" id="MobiDB-lite"/>
    </source>
</evidence>
<keyword evidence="5" id="KW-0440">LIM domain</keyword>
<evidence type="ECO:0000256" key="1">
    <source>
        <dbReference type="ARBA" id="ARBA00022723"/>
    </source>
</evidence>
<keyword evidence="1" id="KW-0479">Metal-binding</keyword>
<dbReference type="OrthoDB" id="9390457at2759"/>
<protein>
    <recommendedName>
        <fullName evidence="8">C2H2-type domain-containing protein</fullName>
    </recommendedName>
</protein>
<feature type="compositionally biased region" description="Acidic residues" evidence="7">
    <location>
        <begin position="164"/>
        <end position="180"/>
    </location>
</feature>
<evidence type="ECO:0000259" key="8">
    <source>
        <dbReference type="PROSITE" id="PS50157"/>
    </source>
</evidence>
<evidence type="ECO:0000256" key="2">
    <source>
        <dbReference type="ARBA" id="ARBA00022737"/>
    </source>
</evidence>
<dbReference type="PROSITE" id="PS50157">
    <property type="entry name" value="ZINC_FINGER_C2H2_2"/>
    <property type="match status" value="4"/>
</dbReference>
<feature type="compositionally biased region" description="Polar residues" evidence="7">
    <location>
        <begin position="72"/>
        <end position="82"/>
    </location>
</feature>
<feature type="region of interest" description="Disordered" evidence="7">
    <location>
        <begin position="70"/>
        <end position="89"/>
    </location>
</feature>
<dbReference type="AlphaFoldDB" id="A0A8J2PZU0"/>
<keyword evidence="3 6" id="KW-0863">Zinc-finger</keyword>
<gene>
    <name evidence="9" type="ORF">AFUS01_LOCUS38055</name>
</gene>
<dbReference type="PANTHER" id="PTHR24408">
    <property type="entry name" value="ZINC FINGER PROTEIN"/>
    <property type="match status" value="1"/>
</dbReference>
<evidence type="ECO:0000313" key="9">
    <source>
        <dbReference type="EMBL" id="CAG7828105.1"/>
    </source>
</evidence>
<dbReference type="InterPro" id="IPR001781">
    <property type="entry name" value="Znf_LIM"/>
</dbReference>
<organism evidence="9 10">
    <name type="scientific">Allacma fusca</name>
    <dbReference type="NCBI Taxonomy" id="39272"/>
    <lineage>
        <taxon>Eukaryota</taxon>
        <taxon>Metazoa</taxon>
        <taxon>Ecdysozoa</taxon>
        <taxon>Arthropoda</taxon>
        <taxon>Hexapoda</taxon>
        <taxon>Collembola</taxon>
        <taxon>Symphypleona</taxon>
        <taxon>Sminthuridae</taxon>
        <taxon>Allacma</taxon>
    </lineage>
</organism>
<evidence type="ECO:0000256" key="3">
    <source>
        <dbReference type="ARBA" id="ARBA00022771"/>
    </source>
</evidence>
<dbReference type="Proteomes" id="UP000708208">
    <property type="component" value="Unassembled WGS sequence"/>
</dbReference>
<keyword evidence="4" id="KW-0862">Zinc</keyword>
<feature type="domain" description="C2H2-type" evidence="8">
    <location>
        <begin position="18"/>
        <end position="42"/>
    </location>
</feature>
<dbReference type="FunFam" id="3.30.160.60:FF:000446">
    <property type="entry name" value="Zinc finger protein"/>
    <property type="match status" value="1"/>
</dbReference>
<evidence type="ECO:0000256" key="6">
    <source>
        <dbReference type="PROSITE-ProRule" id="PRU00042"/>
    </source>
</evidence>
<feature type="domain" description="C2H2-type" evidence="8">
    <location>
        <begin position="371"/>
        <end position="394"/>
    </location>
</feature>
<keyword evidence="10" id="KW-1185">Reference proteome</keyword>
<dbReference type="PROSITE" id="PS00028">
    <property type="entry name" value="ZINC_FINGER_C2H2_1"/>
    <property type="match status" value="4"/>
</dbReference>
<comment type="caution">
    <text evidence="9">The sequence shown here is derived from an EMBL/GenBank/DDBJ whole genome shotgun (WGS) entry which is preliminary data.</text>
</comment>
<dbReference type="Pfam" id="PF00096">
    <property type="entry name" value="zf-C2H2"/>
    <property type="match status" value="2"/>
</dbReference>
<dbReference type="GO" id="GO:0008270">
    <property type="term" value="F:zinc ion binding"/>
    <property type="evidence" value="ECO:0007669"/>
    <property type="project" value="UniProtKB-KW"/>
</dbReference>
<dbReference type="GO" id="GO:0000981">
    <property type="term" value="F:DNA-binding transcription factor activity, RNA polymerase II-specific"/>
    <property type="evidence" value="ECO:0007669"/>
    <property type="project" value="TreeGrafter"/>
</dbReference>
<name>A0A8J2PZU0_9HEXA</name>
<proteinExistence type="predicted"/>
<dbReference type="InterPro" id="IPR013087">
    <property type="entry name" value="Znf_C2H2_type"/>
</dbReference>
<dbReference type="GO" id="GO:0043565">
    <property type="term" value="F:sequence-specific DNA binding"/>
    <property type="evidence" value="ECO:0007669"/>
    <property type="project" value="TreeGrafter"/>
</dbReference>
<dbReference type="GO" id="GO:0005634">
    <property type="term" value="C:nucleus"/>
    <property type="evidence" value="ECO:0007669"/>
    <property type="project" value="TreeGrafter"/>
</dbReference>
<feature type="domain" description="C2H2-type" evidence="8">
    <location>
        <begin position="44"/>
        <end position="71"/>
    </location>
</feature>
<feature type="domain" description="C2H2-type" evidence="8">
    <location>
        <begin position="345"/>
        <end position="372"/>
    </location>
</feature>
<dbReference type="SMART" id="SM00355">
    <property type="entry name" value="ZnF_C2H2"/>
    <property type="match status" value="4"/>
</dbReference>
<evidence type="ECO:0000256" key="4">
    <source>
        <dbReference type="ARBA" id="ARBA00022833"/>
    </source>
</evidence>
<evidence type="ECO:0000313" key="10">
    <source>
        <dbReference type="Proteomes" id="UP000708208"/>
    </source>
</evidence>
<accession>A0A8J2PZU0</accession>
<dbReference type="PANTHER" id="PTHR24408:SF23">
    <property type="entry name" value="ZINC FINGER PROTEIN 438"/>
    <property type="match status" value="1"/>
</dbReference>
<keyword evidence="2" id="KW-0677">Repeat</keyword>
<sequence length="405" mass="44915">MEKEDPGSPGTNKSMIGFQCNLCGKTYSCSSSFTEHRRFHMGHFVCPYCGRQLSKKSHLNRHIRTLHGANPTHLSSINNSSMKQDERWDAGPTKELKPQLLQTLPKLKQQVFPSLKVATGLSSRNEAKQERKKFLEQPQTQQELQRLEKLKVKDVATSGKNLEEVEEEEEEEEDGLDEGEQEKMETSYSDEDNEAEQVRISYQQEEFMSRLDLLRNPPPNVPITLPSLRPLPKLQRGTFNSLLGSSSHRNFLNAGLGHNYGLTTPNFSISQQLLKSAKATCRAKYQARAMISHSGILASRTTKMSSLGGKIGSTPVPGLVTVTGSAVMEDLNCGGANAADAGGPFVCDLCGKRYVHHRSLNDHKKFHTGATTCQYCNKAFSKVANLRAHILAQHKDGGTDGFPML</sequence>
<dbReference type="EMBL" id="CAJVCH010546168">
    <property type="protein sequence ID" value="CAG7828105.1"/>
    <property type="molecule type" value="Genomic_DNA"/>
</dbReference>
<dbReference type="PROSITE" id="PS00478">
    <property type="entry name" value="LIM_DOMAIN_1"/>
    <property type="match status" value="1"/>
</dbReference>
<evidence type="ECO:0000256" key="5">
    <source>
        <dbReference type="ARBA" id="ARBA00023038"/>
    </source>
</evidence>
<feature type="region of interest" description="Disordered" evidence="7">
    <location>
        <begin position="158"/>
        <end position="195"/>
    </location>
</feature>